<evidence type="ECO:0000313" key="3">
    <source>
        <dbReference type="Proteomes" id="UP001162483"/>
    </source>
</evidence>
<protein>
    <submittedName>
        <fullName evidence="2">Uncharacterized protein</fullName>
    </submittedName>
</protein>
<evidence type="ECO:0000313" key="2">
    <source>
        <dbReference type="EMBL" id="CAI9543626.1"/>
    </source>
</evidence>
<name>A0ABN9B7U6_9NEOB</name>
<dbReference type="Proteomes" id="UP001162483">
    <property type="component" value="Unassembled WGS sequence"/>
</dbReference>
<organism evidence="2 3">
    <name type="scientific">Staurois parvus</name>
    <dbReference type="NCBI Taxonomy" id="386267"/>
    <lineage>
        <taxon>Eukaryota</taxon>
        <taxon>Metazoa</taxon>
        <taxon>Chordata</taxon>
        <taxon>Craniata</taxon>
        <taxon>Vertebrata</taxon>
        <taxon>Euteleostomi</taxon>
        <taxon>Amphibia</taxon>
        <taxon>Batrachia</taxon>
        <taxon>Anura</taxon>
        <taxon>Neobatrachia</taxon>
        <taxon>Ranoidea</taxon>
        <taxon>Ranidae</taxon>
        <taxon>Staurois</taxon>
    </lineage>
</organism>
<comment type="caution">
    <text evidence="2">The sequence shown here is derived from an EMBL/GenBank/DDBJ whole genome shotgun (WGS) entry which is preliminary data.</text>
</comment>
<sequence>MSGCSKQGGKAWAKTKTRACRAGLQFPVGCVDCKKSSYAEWMEAGAPVYLILKLAGNGARDKETGVIP</sequence>
<proteinExistence type="inferred from homology"/>
<dbReference type="Gene3D" id="1.10.20.10">
    <property type="entry name" value="Histone, subunit A"/>
    <property type="match status" value="1"/>
</dbReference>
<gene>
    <name evidence="2" type="ORF">SPARVUS_LOCUS2316014</name>
</gene>
<dbReference type="SUPFAM" id="SSF47113">
    <property type="entry name" value="Histone-fold"/>
    <property type="match status" value="1"/>
</dbReference>
<accession>A0ABN9B7U6</accession>
<dbReference type="EMBL" id="CATNWA010002732">
    <property type="protein sequence ID" value="CAI9543626.1"/>
    <property type="molecule type" value="Genomic_DNA"/>
</dbReference>
<comment type="similarity">
    <text evidence="1">Belongs to the histone H2A family.</text>
</comment>
<dbReference type="PROSITE" id="PS00046">
    <property type="entry name" value="HISTONE_H2A"/>
    <property type="match status" value="1"/>
</dbReference>
<dbReference type="InterPro" id="IPR032458">
    <property type="entry name" value="Histone_H2A_CS"/>
</dbReference>
<evidence type="ECO:0000256" key="1">
    <source>
        <dbReference type="ARBA" id="ARBA00010691"/>
    </source>
</evidence>
<keyword evidence="3" id="KW-1185">Reference proteome</keyword>
<reference evidence="2" key="1">
    <citation type="submission" date="2023-05" db="EMBL/GenBank/DDBJ databases">
        <authorList>
            <person name="Stuckert A."/>
        </authorList>
    </citation>
    <scope>NUCLEOTIDE SEQUENCE</scope>
</reference>
<dbReference type="InterPro" id="IPR009072">
    <property type="entry name" value="Histone-fold"/>
</dbReference>